<dbReference type="Pfam" id="PF00112">
    <property type="entry name" value="Peptidase_C1"/>
    <property type="match status" value="1"/>
</dbReference>
<dbReference type="OrthoDB" id="3789175at2759"/>
<reference evidence="8" key="1">
    <citation type="submission" date="2022-01" db="EMBL/GenBank/DDBJ databases">
        <authorList>
            <person name="King R."/>
        </authorList>
    </citation>
    <scope>NUCLEOTIDE SEQUENCE</scope>
</reference>
<keyword evidence="2" id="KW-0645">Protease</keyword>
<keyword evidence="5" id="KW-1015">Disulfide bond</keyword>
<name>A0A9N9WWQ4_9DIPT</name>
<dbReference type="GO" id="GO:0006508">
    <property type="term" value="P:proteolysis"/>
    <property type="evidence" value="ECO:0007669"/>
    <property type="project" value="UniProtKB-KW"/>
</dbReference>
<keyword evidence="4" id="KW-0788">Thiol protease</keyword>
<evidence type="ECO:0000256" key="2">
    <source>
        <dbReference type="ARBA" id="ARBA00022670"/>
    </source>
</evidence>
<dbReference type="PRINTS" id="PR00705">
    <property type="entry name" value="PAPAIN"/>
</dbReference>
<reference evidence="8" key="2">
    <citation type="submission" date="2022-10" db="EMBL/GenBank/DDBJ databases">
        <authorList>
            <consortium name="ENA_rothamsted_submissions"/>
            <consortium name="culmorum"/>
            <person name="King R."/>
        </authorList>
    </citation>
    <scope>NUCLEOTIDE SEQUENCE</scope>
</reference>
<comment type="similarity">
    <text evidence="1">Belongs to the peptidase C1 family.</text>
</comment>
<dbReference type="Gene3D" id="3.90.70.10">
    <property type="entry name" value="Cysteine proteinases"/>
    <property type="match status" value="1"/>
</dbReference>
<feature type="domain" description="Peptidase C1A papain C-terminal" evidence="7">
    <location>
        <begin position="129"/>
        <end position="339"/>
    </location>
</feature>
<protein>
    <recommendedName>
        <fullName evidence="7">Peptidase C1A papain C-terminal domain-containing protein</fullName>
    </recommendedName>
</protein>
<dbReference type="EMBL" id="OU895880">
    <property type="protein sequence ID" value="CAG9812146.1"/>
    <property type="molecule type" value="Genomic_DNA"/>
</dbReference>
<sequence length="341" mass="39390">MNFKLLITFYFLIGIVFGFDKVSKEEEDKIIENYFQKFPLVRARRFSKFNEAKENILKHFYEAQEHNEKFRRGDETYEMELNELSALSDENLAKTRLGFIDQPNNDLQDDNSTIFSEIQNKFRSKRANIPEYWNWADHGIVQPVQDQGSCGSCYAFAAIGVIESSMCRFHGVCVKLSEQEAMECTNGCRGGWDTSVYNYANSHNGCTASTYYRYLGYVNNQCDTQSRPRTQFSSTHQFIILPKNAEDIRQFLYNYGPLFVAFDVYNNLFSYSSGIVTTTSGTRAGGHAVLLVGYGTSNDIPYWILKNSWGSRWGEKGYFRVIRGINFARIESWKVSFAWTK</sequence>
<evidence type="ECO:0000256" key="3">
    <source>
        <dbReference type="ARBA" id="ARBA00022801"/>
    </source>
</evidence>
<dbReference type="PANTHER" id="PTHR12411">
    <property type="entry name" value="CYSTEINE PROTEASE FAMILY C1-RELATED"/>
    <property type="match status" value="1"/>
</dbReference>
<organism evidence="8 9">
    <name type="scientific">Chironomus riparius</name>
    <dbReference type="NCBI Taxonomy" id="315576"/>
    <lineage>
        <taxon>Eukaryota</taxon>
        <taxon>Metazoa</taxon>
        <taxon>Ecdysozoa</taxon>
        <taxon>Arthropoda</taxon>
        <taxon>Hexapoda</taxon>
        <taxon>Insecta</taxon>
        <taxon>Pterygota</taxon>
        <taxon>Neoptera</taxon>
        <taxon>Endopterygota</taxon>
        <taxon>Diptera</taxon>
        <taxon>Nematocera</taxon>
        <taxon>Chironomoidea</taxon>
        <taxon>Chironomidae</taxon>
        <taxon>Chironominae</taxon>
        <taxon>Chironomus</taxon>
    </lineage>
</organism>
<feature type="chain" id="PRO_5040313951" description="Peptidase C1A papain C-terminal domain-containing protein" evidence="6">
    <location>
        <begin position="19"/>
        <end position="341"/>
    </location>
</feature>
<evidence type="ECO:0000313" key="9">
    <source>
        <dbReference type="Proteomes" id="UP001153620"/>
    </source>
</evidence>
<keyword evidence="3" id="KW-0378">Hydrolase</keyword>
<dbReference type="InterPro" id="IPR039417">
    <property type="entry name" value="Peptidase_C1A_papain-like"/>
</dbReference>
<keyword evidence="6" id="KW-0732">Signal</keyword>
<dbReference type="InterPro" id="IPR000169">
    <property type="entry name" value="Pept_cys_AS"/>
</dbReference>
<dbReference type="AlphaFoldDB" id="A0A9N9WWQ4"/>
<dbReference type="InterPro" id="IPR000668">
    <property type="entry name" value="Peptidase_C1A_C"/>
</dbReference>
<dbReference type="PROSITE" id="PS00139">
    <property type="entry name" value="THIOL_PROTEASE_CYS"/>
    <property type="match status" value="1"/>
</dbReference>
<dbReference type="SUPFAM" id="SSF54001">
    <property type="entry name" value="Cysteine proteinases"/>
    <property type="match status" value="1"/>
</dbReference>
<evidence type="ECO:0000256" key="1">
    <source>
        <dbReference type="ARBA" id="ARBA00008455"/>
    </source>
</evidence>
<dbReference type="PROSITE" id="PS00640">
    <property type="entry name" value="THIOL_PROTEASE_ASN"/>
    <property type="match status" value="1"/>
</dbReference>
<dbReference type="InterPro" id="IPR025661">
    <property type="entry name" value="Pept_asp_AS"/>
</dbReference>
<evidence type="ECO:0000259" key="7">
    <source>
        <dbReference type="SMART" id="SM00645"/>
    </source>
</evidence>
<evidence type="ECO:0000256" key="4">
    <source>
        <dbReference type="ARBA" id="ARBA00022807"/>
    </source>
</evidence>
<evidence type="ECO:0000256" key="5">
    <source>
        <dbReference type="ARBA" id="ARBA00023157"/>
    </source>
</evidence>
<dbReference type="PROSITE" id="PS00639">
    <property type="entry name" value="THIOL_PROTEASE_HIS"/>
    <property type="match status" value="1"/>
</dbReference>
<dbReference type="SMART" id="SM00645">
    <property type="entry name" value="Pept_C1"/>
    <property type="match status" value="1"/>
</dbReference>
<accession>A0A9N9WWQ4</accession>
<keyword evidence="9" id="KW-1185">Reference proteome</keyword>
<dbReference type="CDD" id="cd02248">
    <property type="entry name" value="Peptidase_C1A"/>
    <property type="match status" value="1"/>
</dbReference>
<dbReference type="InterPro" id="IPR038765">
    <property type="entry name" value="Papain-like_cys_pep_sf"/>
</dbReference>
<feature type="signal peptide" evidence="6">
    <location>
        <begin position="1"/>
        <end position="18"/>
    </location>
</feature>
<evidence type="ECO:0000256" key="6">
    <source>
        <dbReference type="SAM" id="SignalP"/>
    </source>
</evidence>
<dbReference type="InterPro" id="IPR013128">
    <property type="entry name" value="Peptidase_C1A"/>
</dbReference>
<dbReference type="GO" id="GO:0008234">
    <property type="term" value="F:cysteine-type peptidase activity"/>
    <property type="evidence" value="ECO:0007669"/>
    <property type="project" value="UniProtKB-KW"/>
</dbReference>
<gene>
    <name evidence="8" type="ORF">CHIRRI_LOCUS14951</name>
</gene>
<evidence type="ECO:0000313" key="8">
    <source>
        <dbReference type="EMBL" id="CAG9812146.1"/>
    </source>
</evidence>
<dbReference type="InterPro" id="IPR025660">
    <property type="entry name" value="Pept_his_AS"/>
</dbReference>
<proteinExistence type="inferred from homology"/>
<dbReference type="Proteomes" id="UP001153620">
    <property type="component" value="Chromosome 4"/>
</dbReference>